<dbReference type="PANTHER" id="PTHR43488:SF2">
    <property type="entry name" value="GLUTAMATE-PYRUVATE AMINOTRANSFERASE ALAA"/>
    <property type="match status" value="1"/>
</dbReference>
<dbReference type="InterPro" id="IPR015421">
    <property type="entry name" value="PyrdxlP-dep_Trfase_major"/>
</dbReference>
<name>A0A401HRK7_9EURY</name>
<keyword evidence="3" id="KW-0808">Transferase</keyword>
<dbReference type="InterPro" id="IPR051926">
    <property type="entry name" value="Ala_Aminotransferase"/>
</dbReference>
<dbReference type="AlphaFoldDB" id="A0A401HRK7"/>
<evidence type="ECO:0000256" key="1">
    <source>
        <dbReference type="ARBA" id="ARBA00001933"/>
    </source>
</evidence>
<dbReference type="InterPro" id="IPR015424">
    <property type="entry name" value="PyrdxlP-dep_Trfase"/>
</dbReference>
<reference evidence="6 7" key="1">
    <citation type="journal article" date="2019" name="Int. J. Syst. Evol. Microbiol.">
        <title>Methanofervidicoccus abyssi gen. nov., sp. nov., a hydrogenotrophic methanogen, isolated from a hydrothermal vent chimney in the Mid-Cayman Spreading Center, the Caribbean Sea.</title>
        <authorList>
            <person name="Sakai S."/>
            <person name="Takaki Y."/>
            <person name="Miyazaki M."/>
            <person name="Ogawara M."/>
            <person name="Yanagawa K."/>
            <person name="Miyazaki J."/>
            <person name="Takai K."/>
        </authorList>
    </citation>
    <scope>NUCLEOTIDE SEQUENCE [LARGE SCALE GENOMIC DNA]</scope>
    <source>
        <strain evidence="6 7">HHB</strain>
    </source>
</reference>
<organism evidence="6 7">
    <name type="scientific">Methanofervidicoccus abyssi</name>
    <dbReference type="NCBI Taxonomy" id="2082189"/>
    <lineage>
        <taxon>Archaea</taxon>
        <taxon>Methanobacteriati</taxon>
        <taxon>Methanobacteriota</taxon>
        <taxon>Methanomada group</taxon>
        <taxon>Methanococci</taxon>
        <taxon>Methanococcales</taxon>
        <taxon>Methanofervidicoccus</taxon>
    </lineage>
</organism>
<dbReference type="SUPFAM" id="SSF53383">
    <property type="entry name" value="PLP-dependent transferases"/>
    <property type="match status" value="1"/>
</dbReference>
<dbReference type="NCBIfam" id="NF005334">
    <property type="entry name" value="PRK06855.1"/>
    <property type="match status" value="1"/>
</dbReference>
<dbReference type="PANTHER" id="PTHR43488">
    <property type="entry name" value="GLUTAMATE-PYRUVATE AMINOTRANSFERASE ALAA"/>
    <property type="match status" value="1"/>
</dbReference>
<dbReference type="CDD" id="cd00609">
    <property type="entry name" value="AAT_like"/>
    <property type="match status" value="1"/>
</dbReference>
<dbReference type="Proteomes" id="UP000290527">
    <property type="component" value="Unassembled WGS sequence"/>
</dbReference>
<evidence type="ECO:0000313" key="6">
    <source>
        <dbReference type="EMBL" id="GBF36914.1"/>
    </source>
</evidence>
<keyword evidence="7" id="KW-1185">Reference proteome</keyword>
<dbReference type="GO" id="GO:0030170">
    <property type="term" value="F:pyridoxal phosphate binding"/>
    <property type="evidence" value="ECO:0007669"/>
    <property type="project" value="InterPro"/>
</dbReference>
<dbReference type="Pfam" id="PF00155">
    <property type="entry name" value="Aminotran_1_2"/>
    <property type="match status" value="1"/>
</dbReference>
<comment type="cofactor">
    <cofactor evidence="1">
        <name>pyridoxal 5'-phosphate</name>
        <dbReference type="ChEBI" id="CHEBI:597326"/>
    </cofactor>
</comment>
<dbReference type="GO" id="GO:0008483">
    <property type="term" value="F:transaminase activity"/>
    <property type="evidence" value="ECO:0007669"/>
    <property type="project" value="UniProtKB-KW"/>
</dbReference>
<proteinExistence type="predicted"/>
<dbReference type="EMBL" id="BFAX01000004">
    <property type="protein sequence ID" value="GBF36914.1"/>
    <property type="molecule type" value="Genomic_DNA"/>
</dbReference>
<protein>
    <recommendedName>
        <fullName evidence="5">Aminotransferase class I/classII large domain-containing protein</fullName>
    </recommendedName>
</protein>
<gene>
    <name evidence="6" type="ORF">MHHB_P1144</name>
</gene>
<evidence type="ECO:0000256" key="2">
    <source>
        <dbReference type="ARBA" id="ARBA00022576"/>
    </source>
</evidence>
<evidence type="ECO:0000313" key="7">
    <source>
        <dbReference type="Proteomes" id="UP000290527"/>
    </source>
</evidence>
<accession>A0A401HRK7</accession>
<dbReference type="Gene3D" id="3.90.1150.10">
    <property type="entry name" value="Aspartate Aminotransferase, domain 1"/>
    <property type="match status" value="1"/>
</dbReference>
<dbReference type="InterPro" id="IPR004839">
    <property type="entry name" value="Aminotransferase_I/II_large"/>
</dbReference>
<evidence type="ECO:0000259" key="5">
    <source>
        <dbReference type="Pfam" id="PF00155"/>
    </source>
</evidence>
<evidence type="ECO:0000256" key="3">
    <source>
        <dbReference type="ARBA" id="ARBA00022679"/>
    </source>
</evidence>
<evidence type="ECO:0000256" key="4">
    <source>
        <dbReference type="ARBA" id="ARBA00022898"/>
    </source>
</evidence>
<feature type="domain" description="Aminotransferase class I/classII large" evidence="5">
    <location>
        <begin position="50"/>
        <end position="400"/>
    </location>
</feature>
<keyword evidence="2" id="KW-0032">Aminotransferase</keyword>
<keyword evidence="4" id="KW-0663">Pyridoxal phosphate</keyword>
<dbReference type="InterPro" id="IPR015422">
    <property type="entry name" value="PyrdxlP-dep_Trfase_small"/>
</dbReference>
<sequence>MIMRVDIVHEGVSELTYEIREIVEVAKKVKSHGIEIIWENIGDPIIKGEKIPQWIKEIIAETVMEDDSYLYCPTKGLLETREFLAEENNKKNGVQITPEDIIFFNGLGDAITKIYGLLKKEARIIGPSPAYPTHSSAEGLHARCHPLTYILDERNSWYPDLDDLRNKVKYNPVVSGILVINPGNPTSAVYPKKVLDEIVDIANEYDLFVLCDEIYHNLVYNGKKHVYLSKVIDDVCGISLKGISKEFPWPGARCGWIEVYNADRDEVFKKYIESICKFKMIEVCSTTLPQKVIPKVMSDSRFQRYLEERRKYYQWASNVAYRKLKSIDGLIVNKTCGAFYMGVVFERDYLNNNYLEVENRELRKYIENISKDKPEDMKFTYYLLASTGICIVPLSSFNTPLYGFRSTLLERNKDKLRWIYETLAEKVEEYLNSKR</sequence>
<comment type="caution">
    <text evidence="6">The sequence shown here is derived from an EMBL/GenBank/DDBJ whole genome shotgun (WGS) entry which is preliminary data.</text>
</comment>
<dbReference type="Gene3D" id="3.40.640.10">
    <property type="entry name" value="Type I PLP-dependent aspartate aminotransferase-like (Major domain)"/>
    <property type="match status" value="1"/>
</dbReference>